<dbReference type="PANTHER" id="PTHR43273">
    <property type="entry name" value="ANAEROBIC SULFATASE-MATURATING ENZYME HOMOLOG ASLB-RELATED"/>
    <property type="match status" value="1"/>
</dbReference>
<evidence type="ECO:0000313" key="7">
    <source>
        <dbReference type="EMBL" id="QHJ74439.1"/>
    </source>
</evidence>
<dbReference type="Proteomes" id="UP000464957">
    <property type="component" value="Segment"/>
</dbReference>
<dbReference type="SUPFAM" id="SSF102114">
    <property type="entry name" value="Radical SAM enzymes"/>
    <property type="match status" value="1"/>
</dbReference>
<name>A0A6B9STE6_9CAUD</name>
<gene>
    <name evidence="7" type="primary">queE_1</name>
    <name evidence="7" type="ORF">VH12019_00112</name>
</gene>
<dbReference type="PANTHER" id="PTHR43273:SF3">
    <property type="entry name" value="ANAEROBIC SULFATASE-MATURATING ENZYME HOMOLOG ASLB-RELATED"/>
    <property type="match status" value="1"/>
</dbReference>
<proteinExistence type="inferred from homology"/>
<keyword evidence="4" id="KW-0411">Iron-sulfur</keyword>
<dbReference type="InterPro" id="IPR013785">
    <property type="entry name" value="Aldolase_TIM"/>
</dbReference>
<dbReference type="InterPro" id="IPR058240">
    <property type="entry name" value="rSAM_sf"/>
</dbReference>
<protein>
    <submittedName>
        <fullName evidence="7">7-carboxy-7-deazaguanine synthase</fullName>
        <ecNumber evidence="7">4.3.99.3</ecNumber>
    </submittedName>
</protein>
<evidence type="ECO:0000256" key="3">
    <source>
        <dbReference type="ARBA" id="ARBA00023004"/>
    </source>
</evidence>
<sequence length="329" mass="37625">MNYCIAPFTSPSITPDGFKICSMPGQKVYPDISFWNSDEVIKIREQIIAGEIPESCKACRSMRDGLIVSKEKPTDTHVDLNFKALYIARSNKCEYACEMCSSSISHSYDKKYNDGKLGIIENDFDVIPYLHETQAVAISGGNPVIDKKVAEILENLDPDVVERFIITSNGTVFPDRFLNAIKRLKCDATLIFSMDGPKEFNEVVRSGAKQERIYRTINRVLDEIEDYPNLHVAIEYTFTNKSIHHYVDLYDEMLFEINPKHLKNNSVKVIANMCTYPHHLSVTTVPKTVIDDILFNQLPYLRQQPSPLSNQFKLGYDKFLTQYHNSVIM</sequence>
<feature type="domain" description="Radical SAM core" evidence="6">
    <location>
        <begin position="90"/>
        <end position="226"/>
    </location>
</feature>
<evidence type="ECO:0000256" key="4">
    <source>
        <dbReference type="ARBA" id="ARBA00023014"/>
    </source>
</evidence>
<keyword evidence="1" id="KW-0949">S-adenosyl-L-methionine</keyword>
<reference evidence="7 8" key="1">
    <citation type="submission" date="2019-12" db="EMBL/GenBank/DDBJ databases">
        <authorList>
            <person name="Harris M."/>
            <person name="Ho T.C."/>
            <person name="Fruchtman H."/>
            <person name="Garin M."/>
            <person name="Kubatin V."/>
            <person name="Lu T."/>
            <person name="Xue L."/>
            <person name="Marr M.T."/>
        </authorList>
    </citation>
    <scope>NUCLEOTIDE SEQUENCE [LARGE SCALE GENOMIC DNA]</scope>
</reference>
<keyword evidence="2" id="KW-0479">Metal-binding</keyword>
<evidence type="ECO:0000313" key="8">
    <source>
        <dbReference type="Proteomes" id="UP000464957"/>
    </source>
</evidence>
<dbReference type="GO" id="GO:0016829">
    <property type="term" value="F:lyase activity"/>
    <property type="evidence" value="ECO:0007669"/>
    <property type="project" value="UniProtKB-KW"/>
</dbReference>
<comment type="similarity">
    <text evidence="5">Belongs to the radical SAM superfamily. Anaerobic sulfatase-maturating enzyme family.</text>
</comment>
<organism evidence="7 8">
    <name type="scientific">Vibrio phage VH1_2019</name>
    <dbReference type="NCBI Taxonomy" id="2686307"/>
    <lineage>
        <taxon>Viruses</taxon>
        <taxon>Duplodnaviria</taxon>
        <taxon>Heunggongvirae</taxon>
        <taxon>Uroviricota</taxon>
        <taxon>Caudoviricetes</taxon>
        <taxon>Pantevenvirales</taxon>
        <taxon>Straboviridae</taxon>
        <taxon>Schizotequatrovirus</taxon>
        <taxon>Schizotequatrovirus KVP40</taxon>
    </lineage>
</organism>
<dbReference type="EC" id="4.3.99.3" evidence="7"/>
<dbReference type="GO" id="GO:0051536">
    <property type="term" value="F:iron-sulfur cluster binding"/>
    <property type="evidence" value="ECO:0007669"/>
    <property type="project" value="UniProtKB-KW"/>
</dbReference>
<evidence type="ECO:0000259" key="6">
    <source>
        <dbReference type="Pfam" id="PF04055"/>
    </source>
</evidence>
<dbReference type="CDD" id="cd21109">
    <property type="entry name" value="SPASM"/>
    <property type="match status" value="1"/>
</dbReference>
<dbReference type="InterPro" id="IPR023867">
    <property type="entry name" value="Sulphatase_maturase_rSAM"/>
</dbReference>
<keyword evidence="3" id="KW-0408">Iron</keyword>
<dbReference type="SFLD" id="SFLDS00029">
    <property type="entry name" value="Radical_SAM"/>
    <property type="match status" value="1"/>
</dbReference>
<dbReference type="GO" id="GO:0016491">
    <property type="term" value="F:oxidoreductase activity"/>
    <property type="evidence" value="ECO:0007669"/>
    <property type="project" value="InterPro"/>
</dbReference>
<keyword evidence="7" id="KW-0456">Lyase</keyword>
<evidence type="ECO:0000256" key="2">
    <source>
        <dbReference type="ARBA" id="ARBA00022723"/>
    </source>
</evidence>
<dbReference type="GO" id="GO:0046872">
    <property type="term" value="F:metal ion binding"/>
    <property type="evidence" value="ECO:0007669"/>
    <property type="project" value="UniProtKB-KW"/>
</dbReference>
<dbReference type="Pfam" id="PF04055">
    <property type="entry name" value="Radical_SAM"/>
    <property type="match status" value="1"/>
</dbReference>
<dbReference type="Gene3D" id="3.20.20.70">
    <property type="entry name" value="Aldolase class I"/>
    <property type="match status" value="1"/>
</dbReference>
<dbReference type="EMBL" id="MN794232">
    <property type="protein sequence ID" value="QHJ74439.1"/>
    <property type="molecule type" value="Genomic_DNA"/>
</dbReference>
<evidence type="ECO:0000256" key="5">
    <source>
        <dbReference type="ARBA" id="ARBA00023601"/>
    </source>
</evidence>
<accession>A0A6B9STE6</accession>
<dbReference type="InterPro" id="IPR007197">
    <property type="entry name" value="rSAM"/>
</dbReference>
<evidence type="ECO:0000256" key="1">
    <source>
        <dbReference type="ARBA" id="ARBA00022691"/>
    </source>
</evidence>